<protein>
    <submittedName>
        <fullName evidence="1">Uncharacterized protein</fullName>
    </submittedName>
</protein>
<accession>A0A2D1ADR8</accession>
<sequence>MPVFKVVIEGSGWEEYNVEAPDIDTAAELVEKGQVKPDSVVISLIESVHINGTRYGDGYA</sequence>
<dbReference type="EMBL" id="MF668286">
    <property type="protein sequence ID" value="ASZ74964.1"/>
    <property type="molecule type" value="Genomic_DNA"/>
</dbReference>
<proteinExistence type="predicted"/>
<keyword evidence="2" id="KW-1185">Reference proteome</keyword>
<organism evidence="1 2">
    <name type="scientific">Rhodococcus phage Trina</name>
    <dbReference type="NCBI Taxonomy" id="2027905"/>
    <lineage>
        <taxon>Viruses</taxon>
        <taxon>Duplodnaviria</taxon>
        <taxon>Heunggongvirae</taxon>
        <taxon>Uroviricota</taxon>
        <taxon>Caudoviricetes</taxon>
        <taxon>Trinavirus</taxon>
        <taxon>Trinavirus trina</taxon>
    </lineage>
</organism>
<name>A0A2D1ADR8_9CAUD</name>
<reference evidence="2" key="1">
    <citation type="submission" date="2017-08" db="EMBL/GenBank/DDBJ databases">
        <authorList>
            <person name="de Groot N.N."/>
        </authorList>
    </citation>
    <scope>NUCLEOTIDE SEQUENCE [LARGE SCALE GENOMIC DNA]</scope>
</reference>
<dbReference type="Proteomes" id="UP000231419">
    <property type="component" value="Segment"/>
</dbReference>
<gene>
    <name evidence="1" type="ORF">SEA_TRINA_180</name>
</gene>
<evidence type="ECO:0000313" key="2">
    <source>
        <dbReference type="Proteomes" id="UP000231419"/>
    </source>
</evidence>
<evidence type="ECO:0000313" key="1">
    <source>
        <dbReference type="EMBL" id="ASZ74964.1"/>
    </source>
</evidence>